<keyword evidence="4" id="KW-0326">Glycosidase</keyword>
<name>A0A9D1G1D3_9FIRM</name>
<dbReference type="InterPro" id="IPR011330">
    <property type="entry name" value="Glyco_hydro/deAcase_b/a-brl"/>
</dbReference>
<dbReference type="SMART" id="SM00872">
    <property type="entry name" value="Alpha-mann_mid"/>
    <property type="match status" value="1"/>
</dbReference>
<dbReference type="Gene3D" id="1.20.1270.50">
    <property type="entry name" value="Glycoside hydrolase family 38, central domain"/>
    <property type="match status" value="1"/>
</dbReference>
<dbReference type="InterPro" id="IPR015341">
    <property type="entry name" value="Glyco_hydro_38_cen"/>
</dbReference>
<dbReference type="PANTHER" id="PTHR46017:SF1">
    <property type="entry name" value="ALPHA-MANNOSIDASE 2C1"/>
    <property type="match status" value="1"/>
</dbReference>
<dbReference type="InterPro" id="IPR037094">
    <property type="entry name" value="Glyco_hydro_38_cen_sf"/>
</dbReference>
<keyword evidence="3" id="KW-0378">Hydrolase</keyword>
<evidence type="ECO:0000259" key="5">
    <source>
        <dbReference type="SMART" id="SM00872"/>
    </source>
</evidence>
<dbReference type="Gene3D" id="2.70.98.30">
    <property type="entry name" value="Golgi alpha-mannosidase II, domain 4"/>
    <property type="match status" value="1"/>
</dbReference>
<gene>
    <name evidence="6" type="ORF">IAA84_09975</name>
</gene>
<dbReference type="GO" id="GO:0006013">
    <property type="term" value="P:mannose metabolic process"/>
    <property type="evidence" value="ECO:0007669"/>
    <property type="project" value="InterPro"/>
</dbReference>
<dbReference type="GO" id="GO:0046872">
    <property type="term" value="F:metal ion binding"/>
    <property type="evidence" value="ECO:0007669"/>
    <property type="project" value="UniProtKB-KW"/>
</dbReference>
<dbReference type="Proteomes" id="UP000824140">
    <property type="component" value="Unassembled WGS sequence"/>
</dbReference>
<dbReference type="InterPro" id="IPR041147">
    <property type="entry name" value="GH38_C"/>
</dbReference>
<dbReference type="GO" id="GO:0004559">
    <property type="term" value="F:alpha-mannosidase activity"/>
    <property type="evidence" value="ECO:0007669"/>
    <property type="project" value="InterPro"/>
</dbReference>
<dbReference type="SUPFAM" id="SSF88713">
    <property type="entry name" value="Glycoside hydrolase/deacetylase"/>
    <property type="match status" value="1"/>
</dbReference>
<dbReference type="AlphaFoldDB" id="A0A9D1G1D3"/>
<evidence type="ECO:0000256" key="4">
    <source>
        <dbReference type="ARBA" id="ARBA00023295"/>
    </source>
</evidence>
<dbReference type="SUPFAM" id="SSF74650">
    <property type="entry name" value="Galactose mutarotase-like"/>
    <property type="match status" value="1"/>
</dbReference>
<protein>
    <submittedName>
        <fullName evidence="6">Alpha-mannosidase</fullName>
    </submittedName>
</protein>
<dbReference type="PANTHER" id="PTHR46017">
    <property type="entry name" value="ALPHA-MANNOSIDASE 2C1"/>
    <property type="match status" value="1"/>
</dbReference>
<dbReference type="GO" id="GO:0009313">
    <property type="term" value="P:oligosaccharide catabolic process"/>
    <property type="evidence" value="ECO:0007669"/>
    <property type="project" value="TreeGrafter"/>
</dbReference>
<evidence type="ECO:0000256" key="3">
    <source>
        <dbReference type="ARBA" id="ARBA00022801"/>
    </source>
</evidence>
<sequence length="798" mass="88454">MRTVHLLANAHIDPVWQWGFEEGIGAALATFRSAAMLLERNPGFVFCHNEALLYRWVEEYEPELFARISALVREGRWHIMGGFELQPDCVMTGGEAMVRQILQGRRYFREKFGVAPEIAVNFDSFGHSQGLVQILARSGYKAYIYMRPGEGPNDFVWRGLDGSSVLAHRIDKGYNSALGHAREALEGFLNARKGEELDLFPWGVGNHGGGPSQKDIDDLNAFAREKAGELRVIHSTPEAYFADVRRQKPDLPVVDKGLYSSNVGCYTSVMEVKRLHRQLEGAVISAERLASVAAMNGEMEYPAQQLADAWRTLSFLEFHDVLPGSHTRPVMERMMEYGGRGLDQARWVMDGVFFRMAASEPEAQPGVLPLLALNPHPYPVRAVVECEFMLPDQNWEEGAVTGVYVEQDGREVPSQVIKEDSTIALDWRKRVAVEAELKPLGITRLDCHLRSAQKKPAPRETLDFDNGEISLRISPETGLMDGLCLAGKPVAADGLGAIWAYADNADPWHMDGNAVGEFQFQLERKPGTRPHITEDGAIFTQVEAQLAGDGVEAVLQYRIPKKGRRIVLDVVLNNMAPDRMYRLRFPAPVDTARLKGETMFGMEEAFSDGTENVSQRFDVLSWEGGSLGVANDCVYGGRFEGGALLKSLLRSPVYCAHPISGRKLLPEDRMYDRSGIGSYRYRFVLVPSGADCTLETAREALLLNEPVLAAQHCPPGTRQGVRRIPFAVQGDVLVSAIKRAEDGNGYIVRVYEPAGQEAAFHLQWGEAQAGGALAPFEARAYRLADGSFVQCNLIEEAL</sequence>
<dbReference type="InterPro" id="IPR028995">
    <property type="entry name" value="Glyco_hydro_57/38_cen_sf"/>
</dbReference>
<dbReference type="Pfam" id="PF09261">
    <property type="entry name" value="Alpha-mann_mid"/>
    <property type="match status" value="1"/>
</dbReference>
<dbReference type="InterPro" id="IPR011013">
    <property type="entry name" value="Gal_mutarotase_sf_dom"/>
</dbReference>
<comment type="similarity">
    <text evidence="1">Belongs to the glycosyl hydrolase 38 family.</text>
</comment>
<dbReference type="InterPro" id="IPR000602">
    <property type="entry name" value="Glyco_hydro_38_N"/>
</dbReference>
<dbReference type="Pfam" id="PF07748">
    <property type="entry name" value="Glyco_hydro_38C"/>
    <property type="match status" value="1"/>
</dbReference>
<evidence type="ECO:0000313" key="7">
    <source>
        <dbReference type="Proteomes" id="UP000824140"/>
    </source>
</evidence>
<evidence type="ECO:0000256" key="2">
    <source>
        <dbReference type="ARBA" id="ARBA00022723"/>
    </source>
</evidence>
<dbReference type="Gene3D" id="3.20.110.10">
    <property type="entry name" value="Glycoside hydrolase 38, N terminal domain"/>
    <property type="match status" value="1"/>
</dbReference>
<accession>A0A9D1G1D3</accession>
<dbReference type="CDD" id="cd10789">
    <property type="entry name" value="GH38N_AMII_ER_cytosolic"/>
    <property type="match status" value="1"/>
</dbReference>
<dbReference type="EMBL" id="DVJN01000192">
    <property type="protein sequence ID" value="HIS93331.1"/>
    <property type="molecule type" value="Genomic_DNA"/>
</dbReference>
<reference evidence="6" key="1">
    <citation type="submission" date="2020-10" db="EMBL/GenBank/DDBJ databases">
        <authorList>
            <person name="Gilroy R."/>
        </authorList>
    </citation>
    <scope>NUCLEOTIDE SEQUENCE</scope>
    <source>
        <strain evidence="6">13766</strain>
    </source>
</reference>
<dbReference type="Pfam" id="PF17677">
    <property type="entry name" value="Glyco_hydro38C2"/>
    <property type="match status" value="1"/>
</dbReference>
<proteinExistence type="inferred from homology"/>
<dbReference type="Pfam" id="PF01074">
    <property type="entry name" value="Glyco_hydro_38N"/>
    <property type="match status" value="1"/>
</dbReference>
<evidence type="ECO:0000256" key="1">
    <source>
        <dbReference type="ARBA" id="ARBA00009792"/>
    </source>
</evidence>
<feature type="domain" description="Glycoside hydrolase family 38 central" evidence="5">
    <location>
        <begin position="263"/>
        <end position="338"/>
    </location>
</feature>
<reference evidence="6" key="2">
    <citation type="journal article" date="2021" name="PeerJ">
        <title>Extensive microbial diversity within the chicken gut microbiome revealed by metagenomics and culture.</title>
        <authorList>
            <person name="Gilroy R."/>
            <person name="Ravi A."/>
            <person name="Getino M."/>
            <person name="Pursley I."/>
            <person name="Horton D.L."/>
            <person name="Alikhan N.F."/>
            <person name="Baker D."/>
            <person name="Gharbi K."/>
            <person name="Hall N."/>
            <person name="Watson M."/>
            <person name="Adriaenssens E.M."/>
            <person name="Foster-Nyarko E."/>
            <person name="Jarju S."/>
            <person name="Secka A."/>
            <person name="Antonio M."/>
            <person name="Oren A."/>
            <person name="Chaudhuri R.R."/>
            <person name="La Ragione R."/>
            <person name="Hildebrand F."/>
            <person name="Pallen M.J."/>
        </authorList>
    </citation>
    <scope>NUCLEOTIDE SEQUENCE</scope>
    <source>
        <strain evidence="6">13766</strain>
    </source>
</reference>
<dbReference type="SUPFAM" id="SSF88688">
    <property type="entry name" value="Families 57/38 glycoside transferase middle domain"/>
    <property type="match status" value="1"/>
</dbReference>
<evidence type="ECO:0000313" key="6">
    <source>
        <dbReference type="EMBL" id="HIS93331.1"/>
    </source>
</evidence>
<dbReference type="InterPro" id="IPR011682">
    <property type="entry name" value="Glyco_hydro_38_C"/>
</dbReference>
<keyword evidence="2" id="KW-0479">Metal-binding</keyword>
<organism evidence="6 7">
    <name type="scientific">Candidatus Alectryocaccomicrobium excrementavium</name>
    <dbReference type="NCBI Taxonomy" id="2840668"/>
    <lineage>
        <taxon>Bacteria</taxon>
        <taxon>Bacillati</taxon>
        <taxon>Bacillota</taxon>
        <taxon>Clostridia</taxon>
        <taxon>Candidatus Alectryocaccomicrobium</taxon>
    </lineage>
</organism>
<dbReference type="GO" id="GO:0030246">
    <property type="term" value="F:carbohydrate binding"/>
    <property type="evidence" value="ECO:0007669"/>
    <property type="project" value="InterPro"/>
</dbReference>
<comment type="caution">
    <text evidence="6">The sequence shown here is derived from an EMBL/GenBank/DDBJ whole genome shotgun (WGS) entry which is preliminary data.</text>
</comment>
<dbReference type="InterPro" id="IPR027291">
    <property type="entry name" value="Glyco_hydro_38_N_sf"/>
</dbReference>